<dbReference type="InterPro" id="IPR033945">
    <property type="entry name" value="Cyt_c_oxase_su3_dom"/>
</dbReference>
<dbReference type="SUPFAM" id="SSF81452">
    <property type="entry name" value="Cytochrome c oxidase subunit III-like"/>
    <property type="match status" value="1"/>
</dbReference>
<dbReference type="RefSeq" id="YP_009726130.1">
    <property type="nucleotide sequence ID" value="NC_045852.1"/>
</dbReference>
<dbReference type="InterPro" id="IPR035973">
    <property type="entry name" value="Cyt_c_oxidase_su3-like_sf"/>
</dbReference>
<feature type="transmembrane region" description="Helical" evidence="9">
    <location>
        <begin position="130"/>
        <end position="152"/>
    </location>
</feature>
<dbReference type="Gene3D" id="1.10.287.70">
    <property type="match status" value="1"/>
</dbReference>
<dbReference type="InterPro" id="IPR013833">
    <property type="entry name" value="Cyt_c_oxidase_su3_a-hlx"/>
</dbReference>
<feature type="transmembrane region" description="Helical" evidence="9">
    <location>
        <begin position="85"/>
        <end position="110"/>
    </location>
</feature>
<dbReference type="Pfam" id="PF00510">
    <property type="entry name" value="COX3"/>
    <property type="match status" value="1"/>
</dbReference>
<comment type="function">
    <text evidence="8">Component of the cytochrome c oxidase, the last enzyme in the mitochondrial electron transport chain which drives oxidative phosphorylation. The respiratory chain contains 3 multisubunit complexes succinate dehydrogenase (complex II, CII), ubiquinol-cytochrome c oxidoreductase (cytochrome b-c1 complex, complex III, CIII) and cytochrome c oxidase (complex IV, CIV), that cooperate to transfer electrons derived from NADH and succinate to molecular oxygen, creating an electrochemical gradient over the inner membrane that drives transmembrane transport and the ATP synthase. Cytochrome c oxidase is the component of the respiratory chain that catalyzes the reduction of oxygen to water. Electrons originating from reduced cytochrome c in the intermembrane space (IMS) are transferred via the dinuclear copper A center (CU(A)) of subunit 2 and heme A of subunit 1 to the active site in subunit 1, a binuclear center (BNC) formed by heme A3 and copper B (CU(B)). The BNC reduces molecular oxygen to 2 water molecules using 4 electrons from cytochrome c in the IMS and 4 protons from the mitochondrial matrix.</text>
</comment>
<evidence type="ECO:0000256" key="8">
    <source>
        <dbReference type="RuleBase" id="RU003375"/>
    </source>
</evidence>
<proteinExistence type="inferred from homology"/>
<keyword evidence="6 9" id="KW-1133">Transmembrane helix</keyword>
<dbReference type="GO" id="GO:0004129">
    <property type="term" value="F:cytochrome-c oxidase activity"/>
    <property type="evidence" value="ECO:0007669"/>
    <property type="project" value="InterPro"/>
</dbReference>
<keyword evidence="5" id="KW-1278">Translocase</keyword>
<gene>
    <name evidence="11" type="primary">cox3</name>
</gene>
<accession>A0A6B9XPV0</accession>
<feature type="transmembrane region" description="Helical" evidence="9">
    <location>
        <begin position="164"/>
        <end position="182"/>
    </location>
</feature>
<protein>
    <recommendedName>
        <fullName evidence="3 8">Cytochrome c oxidase subunit 3</fullName>
    </recommendedName>
</protein>
<keyword evidence="8 11" id="KW-0496">Mitochondrion</keyword>
<dbReference type="GeneID" id="43961297"/>
<feature type="transmembrane region" description="Helical" evidence="9">
    <location>
        <begin position="21"/>
        <end position="40"/>
    </location>
</feature>
<feature type="domain" description="Heme-copper oxidase subunit III family profile" evidence="10">
    <location>
        <begin position="10"/>
        <end position="267"/>
    </location>
</feature>
<sequence>MMKMNFYPKLYQPFHLVTVSPWPILMSFSVMIFLMGVILWFHYKDLIFMIFGVFVMVLCMFQWWRDVIRESMYQGMHTYKVIKGLSIGMMLFIVSEVFFFISIFWCYFHFFLSPSIEIGALWPPKNIIAFNPYSIPLLNTVILLSSGVMITLSHYTLILNDKKFSMDTMMITLLLAFIFTLFQYMEYKEASFTISDSSYGSIFFMSTGFHGFHVIIGSIFLVVTLIRMNNNSMSWNHHLCFEMASWYWHFVDVVWLFLYLLVYFWSFSG</sequence>
<evidence type="ECO:0000313" key="11">
    <source>
        <dbReference type="EMBL" id="QHR84891.1"/>
    </source>
</evidence>
<reference evidence="11" key="1">
    <citation type="journal article" date="2019" name="Mitochondrial DNA Part B Resour">
        <title>The mitochondrial genome of Aenasius arizonensis (Hymenoptera: Encyrtidae) with novel gene order.</title>
        <authorList>
            <person name="Ma Y."/>
            <person name="Zheng B.-Y."/>
            <person name="Zhu J.-C."/>
            <person name="Tang P."/>
            <person name="Chen X.-X."/>
        </authorList>
    </citation>
    <scope>NUCLEOTIDE SEQUENCE</scope>
</reference>
<keyword evidence="7 9" id="KW-0472">Membrane</keyword>
<evidence type="ECO:0000256" key="3">
    <source>
        <dbReference type="ARBA" id="ARBA00015944"/>
    </source>
</evidence>
<evidence type="ECO:0000256" key="4">
    <source>
        <dbReference type="ARBA" id="ARBA00022692"/>
    </source>
</evidence>
<evidence type="ECO:0000256" key="2">
    <source>
        <dbReference type="ARBA" id="ARBA00010581"/>
    </source>
</evidence>
<evidence type="ECO:0000256" key="7">
    <source>
        <dbReference type="ARBA" id="ARBA00023136"/>
    </source>
</evidence>
<evidence type="ECO:0000259" key="10">
    <source>
        <dbReference type="PROSITE" id="PS50253"/>
    </source>
</evidence>
<feature type="transmembrane region" description="Helical" evidence="9">
    <location>
        <begin position="202"/>
        <end position="226"/>
    </location>
</feature>
<dbReference type="InterPro" id="IPR000298">
    <property type="entry name" value="Cyt_c_oxidase-like_su3"/>
</dbReference>
<dbReference type="CDD" id="cd01665">
    <property type="entry name" value="Cyt_c_Oxidase_III"/>
    <property type="match status" value="1"/>
</dbReference>
<dbReference type="Gene3D" id="1.20.120.80">
    <property type="entry name" value="Cytochrome c oxidase, subunit III, four-helix bundle"/>
    <property type="match status" value="1"/>
</dbReference>
<comment type="similarity">
    <text evidence="2 8">Belongs to the cytochrome c oxidase subunit 3 family.</text>
</comment>
<dbReference type="GO" id="GO:0005739">
    <property type="term" value="C:mitochondrion"/>
    <property type="evidence" value="ECO:0007669"/>
    <property type="project" value="TreeGrafter"/>
</dbReference>
<dbReference type="GO" id="GO:0006123">
    <property type="term" value="P:mitochondrial electron transport, cytochrome c to oxygen"/>
    <property type="evidence" value="ECO:0007669"/>
    <property type="project" value="TreeGrafter"/>
</dbReference>
<evidence type="ECO:0000256" key="5">
    <source>
        <dbReference type="ARBA" id="ARBA00022967"/>
    </source>
</evidence>
<comment type="subcellular location">
    <subcellularLocation>
        <location evidence="1">Membrane</location>
        <topology evidence="1">Multi-pass membrane protein</topology>
    </subcellularLocation>
</comment>
<feature type="transmembrane region" description="Helical" evidence="9">
    <location>
        <begin position="246"/>
        <end position="266"/>
    </location>
</feature>
<dbReference type="PANTHER" id="PTHR11403">
    <property type="entry name" value="CYTOCHROME C OXIDASE SUBUNIT III"/>
    <property type="match status" value="1"/>
</dbReference>
<dbReference type="PANTHER" id="PTHR11403:SF7">
    <property type="entry name" value="CYTOCHROME C OXIDASE SUBUNIT 3"/>
    <property type="match status" value="1"/>
</dbReference>
<keyword evidence="4 8" id="KW-0812">Transmembrane</keyword>
<evidence type="ECO:0000256" key="9">
    <source>
        <dbReference type="SAM" id="Phobius"/>
    </source>
</evidence>
<dbReference type="EMBL" id="MK630013">
    <property type="protein sequence ID" value="QHR84891.1"/>
    <property type="molecule type" value="Genomic_DNA"/>
</dbReference>
<evidence type="ECO:0000256" key="1">
    <source>
        <dbReference type="ARBA" id="ARBA00004141"/>
    </source>
</evidence>
<evidence type="ECO:0000256" key="6">
    <source>
        <dbReference type="ARBA" id="ARBA00022989"/>
    </source>
</evidence>
<dbReference type="InterPro" id="IPR024791">
    <property type="entry name" value="Cyt_c/ubiquinol_Oxase_su3"/>
</dbReference>
<feature type="transmembrane region" description="Helical" evidence="9">
    <location>
        <begin position="46"/>
        <end position="64"/>
    </location>
</feature>
<geneLocation type="mitochondrion" evidence="11"/>
<dbReference type="GO" id="GO:0016020">
    <property type="term" value="C:membrane"/>
    <property type="evidence" value="ECO:0007669"/>
    <property type="project" value="UniProtKB-SubCell"/>
</dbReference>
<name>A0A6B9XPV0_9HYME</name>
<organism evidence="11">
    <name type="scientific">Aenasius arizonensis</name>
    <dbReference type="NCBI Taxonomy" id="2058190"/>
    <lineage>
        <taxon>Eukaryota</taxon>
        <taxon>Metazoa</taxon>
        <taxon>Ecdysozoa</taxon>
        <taxon>Arthropoda</taxon>
        <taxon>Hexapoda</taxon>
        <taxon>Insecta</taxon>
        <taxon>Pterygota</taxon>
        <taxon>Neoptera</taxon>
        <taxon>Endopterygota</taxon>
        <taxon>Hymenoptera</taxon>
        <taxon>Apocrita</taxon>
        <taxon>Proctotrupomorpha</taxon>
        <taxon>Chalcidoidea</taxon>
        <taxon>Encyrtidae</taxon>
        <taxon>Tetracneminae</taxon>
        <taxon>Aenasius</taxon>
    </lineage>
</organism>
<dbReference type="AlphaFoldDB" id="A0A6B9XPV0"/>
<dbReference type="PROSITE" id="PS50253">
    <property type="entry name" value="COX3"/>
    <property type="match status" value="1"/>
</dbReference>